<sequence length="294" mass="32212">MPPTVLYCADPLHDRRADGHFAAEAREVRAQGGTRALVDHDALLRGDAQRAVAHVPEGSGPCWYRGWMIPVDRYRDLARELARRGAPLIVTPDRYRAAHELPGWYREFAELTPAGAWTEEGALGVDVAALARRLPPGPGIVKDYVKSRKHEWDEACYVPDLHDPAELARVVGRFTELQGEWLAGGIVLRAFELYEKPVSAATELRVWWLDGAPRLVTAHPDGPAAHDPDPVPAPELARIADAVARLGCRFVTTDLARRTDGVWRVVEVGDGQVSDAHPATDPGLLPSLLLGARP</sequence>
<accession>A0ABZ0M5A2</accession>
<dbReference type="Pfam" id="PF14243">
    <property type="entry name" value="R2K_3"/>
    <property type="match status" value="1"/>
</dbReference>
<evidence type="ECO:0000259" key="1">
    <source>
        <dbReference type="Pfam" id="PF14243"/>
    </source>
</evidence>
<dbReference type="RefSeq" id="WP_318109210.1">
    <property type="nucleotide sequence ID" value="NZ_CP137573.1"/>
</dbReference>
<dbReference type="EMBL" id="CP137573">
    <property type="protein sequence ID" value="WOX26263.1"/>
    <property type="molecule type" value="Genomic_DNA"/>
</dbReference>
<dbReference type="Proteomes" id="UP001301731">
    <property type="component" value="Chromosome"/>
</dbReference>
<proteinExistence type="predicted"/>
<reference evidence="2 3" key="1">
    <citation type="submission" date="2023-10" db="EMBL/GenBank/DDBJ databases">
        <title>The genome sequence of Streptomyces sp. HUAS YS2.</title>
        <authorList>
            <person name="Mo P."/>
        </authorList>
    </citation>
    <scope>NUCLEOTIDE SEQUENCE [LARGE SCALE GENOMIC DNA]</scope>
    <source>
        <strain evidence="2 3">HUAS YS2</strain>
    </source>
</reference>
<organism evidence="2 3">
    <name type="scientific">Streptomyces solicathayae</name>
    <dbReference type="NCBI Taxonomy" id="3081768"/>
    <lineage>
        <taxon>Bacteria</taxon>
        <taxon>Bacillati</taxon>
        <taxon>Actinomycetota</taxon>
        <taxon>Actinomycetes</taxon>
        <taxon>Kitasatosporales</taxon>
        <taxon>Streptomycetaceae</taxon>
        <taxon>Streptomyces</taxon>
    </lineage>
</organism>
<evidence type="ECO:0000313" key="3">
    <source>
        <dbReference type="Proteomes" id="UP001301731"/>
    </source>
</evidence>
<evidence type="ECO:0000313" key="2">
    <source>
        <dbReference type="EMBL" id="WOX26263.1"/>
    </source>
</evidence>
<name>A0ABZ0M5A2_9ACTN</name>
<feature type="domain" description="ATP-grasp" evidence="1">
    <location>
        <begin position="136"/>
        <end position="279"/>
    </location>
</feature>
<keyword evidence="3" id="KW-1185">Reference proteome</keyword>
<protein>
    <submittedName>
        <fullName evidence="2">ATP-grasp domain-containing protein</fullName>
    </submittedName>
</protein>
<gene>
    <name evidence="2" type="ORF">R2D22_34730</name>
</gene>
<dbReference type="InterPro" id="IPR025643">
    <property type="entry name" value="R2K_3"/>
</dbReference>